<reference evidence="3 4" key="6">
    <citation type="journal article" date="2011" name="Appl. Environ. Microbiol.">
        <title>Involvement of the azorhizobial chromosome partition gene (parA) in the onset of bacteroid differentiation during Sesbania rostrata stem nodule development.</title>
        <authorList>
            <person name="Liu CT."/>
            <person name="Lee KB."/>
            <person name="Wang YS."/>
            <person name="Peng MH."/>
            <person name="Lee KT."/>
            <person name="Suzuki S."/>
            <person name="Suzuki T."/>
            <person name="Oyaizu H."/>
        </authorList>
    </citation>
    <scope>NUCLEOTIDE SEQUENCE [LARGE SCALE GENOMIC DNA]</scope>
    <source>
        <strain evidence="4">ATCC 43989 / DSM 5975 / JCM 20966 / LMG 6465 / NBRC 14845 / NCIMB 13405 / ORS 571</strain>
    </source>
</reference>
<reference evidence="3 4" key="5">
    <citation type="journal article" date="2010" name="Appl. Environ. Microbiol.">
        <title>phrR-like gene praR of Azorhizobium caulinodans ORS571 is essential for symbiosis with Sesbania rostrata and is involved in expression of reb genes.</title>
        <authorList>
            <person name="Akiba N."/>
            <person name="Aono T."/>
            <person name="Toyazaki H."/>
            <person name="Sato S."/>
            <person name="Oyaizu H."/>
        </authorList>
    </citation>
    <scope>NUCLEOTIDE SEQUENCE [LARGE SCALE GENOMIC DNA]</scope>
    <source>
        <strain evidence="4">ATCC 43989 / DSM 5975 / JCM 20966 / LMG 6465 / NBRC 14845 / NCIMB 13405 / ORS 571</strain>
    </source>
</reference>
<reference evidence="4" key="2">
    <citation type="submission" date="2007-04" db="EMBL/GenBank/DDBJ databases">
        <title>Complete genome sequence of the nitrogen-fixing bacterium Azorhizobium caulinodans ORS571.</title>
        <authorList>
            <person name="Lee K.B."/>
            <person name="Backer P.D."/>
            <person name="Aono T."/>
            <person name="Liu C.T."/>
            <person name="Suzuki S."/>
            <person name="Suzuki T."/>
            <person name="Kaneko T."/>
            <person name="Yamada M."/>
            <person name="Tabata S."/>
            <person name="Kupfer D.M."/>
            <person name="Najar F.Z."/>
            <person name="Wiley G.B."/>
            <person name="Roe B."/>
            <person name="Binnewies T."/>
            <person name="Ussery D."/>
            <person name="Vereecke D."/>
            <person name="Gevers D."/>
            <person name="Holsters M."/>
            <person name="Oyaizu H."/>
        </authorList>
    </citation>
    <scope>NUCLEOTIDE SEQUENCE [LARGE SCALE GENOMIC DNA]</scope>
    <source>
        <strain evidence="4">ATCC 43989 / DSM 5975 / JCM 20966 / LMG 6465 / NBRC 14845 / NCIMB 13405 / ORS 571</strain>
    </source>
</reference>
<reference evidence="3 4" key="4">
    <citation type="journal article" date="2009" name="Appl. Environ. Microbiol.">
        <title>Comparative genome-wide transcriptional profiling of Azorhizobium caulinodans ORS571 grown under free-living and symbiotic conditions.</title>
        <authorList>
            <person name="Tsukada S."/>
            <person name="Aono T."/>
            <person name="Akiba N."/>
            <person name="Lee KB."/>
            <person name="Liu CT."/>
            <person name="Toyazaki H."/>
            <person name="Oyaizu H."/>
        </authorList>
    </citation>
    <scope>NUCLEOTIDE SEQUENCE [LARGE SCALE GENOMIC DNA]</scope>
    <source>
        <strain evidence="4">ATCC 43989 / DSM 5975 / JCM 20966 / LMG 6465 / NBRC 14845 / NCIMB 13405 / ORS 571</strain>
    </source>
</reference>
<gene>
    <name evidence="3" type="primary">noeO</name>
    <name evidence="3" type="ordered locus">AZC_3808</name>
</gene>
<dbReference type="STRING" id="438753.AZC_3808"/>
<dbReference type="CDD" id="cd05233">
    <property type="entry name" value="SDR_c"/>
    <property type="match status" value="1"/>
</dbReference>
<organism evidence="3 4">
    <name type="scientific">Azorhizobium caulinodans (strain ATCC 43989 / DSM 5975 / JCM 20966 / LMG 6465 / NBRC 14845 / NCIMB 13405 / ORS 571)</name>
    <dbReference type="NCBI Taxonomy" id="438753"/>
    <lineage>
        <taxon>Bacteria</taxon>
        <taxon>Pseudomonadati</taxon>
        <taxon>Pseudomonadota</taxon>
        <taxon>Alphaproteobacteria</taxon>
        <taxon>Hyphomicrobiales</taxon>
        <taxon>Xanthobacteraceae</taxon>
        <taxon>Azorhizobium</taxon>
    </lineage>
</organism>
<reference evidence="3 4" key="1">
    <citation type="journal article" date="2007" name="Appl. Environ. Microbiol.">
        <title>Rhizobial factors required for stem nodule maturation and maintenance in Sesbania rostrata-Azorhizobium caulinodans ORS571 symbiosis.</title>
        <authorList>
            <person name="Suzuki S."/>
            <person name="Aono T."/>
            <person name="Lee KB."/>
            <person name="Suzuki T."/>
            <person name="Liu CT."/>
            <person name="Miwa H."/>
            <person name="Wakao S."/>
            <person name="Iki T."/>
            <person name="Oyaizu H."/>
        </authorList>
    </citation>
    <scope>NUCLEOTIDE SEQUENCE [LARGE SCALE GENOMIC DNA]</scope>
    <source>
        <strain evidence="4">ATCC 43989 / DSM 5975 / JCM 20966 / LMG 6465 / NBRC 14845 / NCIMB 13405 / ORS 571</strain>
    </source>
</reference>
<dbReference type="KEGG" id="azc:AZC_3808"/>
<evidence type="ECO:0000313" key="3">
    <source>
        <dbReference type="EMBL" id="BAF89806.1"/>
    </source>
</evidence>
<dbReference type="NCBIfam" id="NF005489">
    <property type="entry name" value="PRK07102.1"/>
    <property type="match status" value="1"/>
</dbReference>
<dbReference type="HOGENOM" id="CLU_010194_2_1_5"/>
<dbReference type="GO" id="GO:0016491">
    <property type="term" value="F:oxidoreductase activity"/>
    <property type="evidence" value="ECO:0007669"/>
    <property type="project" value="UniProtKB-KW"/>
</dbReference>
<dbReference type="GO" id="GO:0016020">
    <property type="term" value="C:membrane"/>
    <property type="evidence" value="ECO:0007669"/>
    <property type="project" value="TreeGrafter"/>
</dbReference>
<protein>
    <submittedName>
        <fullName evidence="3">Putative short-chain dehydrogenase/reductase</fullName>
    </submittedName>
</protein>
<proteinExistence type="inferred from homology"/>
<dbReference type="PANTHER" id="PTHR44196">
    <property type="entry name" value="DEHYDROGENASE/REDUCTASE SDR FAMILY MEMBER 7B"/>
    <property type="match status" value="1"/>
</dbReference>
<reference evidence="3 4" key="3">
    <citation type="journal article" date="2008" name="BMC Genomics">
        <title>The genome of the versatile nitrogen fixer Azorhizobium caulinodans ORS571.</title>
        <authorList>
            <person name="Lee KB."/>
            <person name="Backer P.D."/>
            <person name="Aono T."/>
            <person name="Liu CT."/>
            <person name="Suzuki S."/>
            <person name="Suzuki T."/>
            <person name="Kaneko T."/>
            <person name="Yamada M."/>
            <person name="Tabata S."/>
            <person name="Kupfer D.M."/>
            <person name="Najar F.Z."/>
            <person name="Wiley G.B."/>
            <person name="Roe B."/>
            <person name="Binnewies T.T."/>
            <person name="Ussery D.W."/>
            <person name="D'Haeze W."/>
            <person name="Herder J.D."/>
            <person name="Gevers D."/>
            <person name="Vereecke D."/>
            <person name="Holsters M."/>
            <person name="Oyaizu H."/>
        </authorList>
    </citation>
    <scope>NUCLEOTIDE SEQUENCE [LARGE SCALE GENOMIC DNA]</scope>
    <source>
        <strain evidence="4">ATCC 43989 / DSM 5975 / JCM 20966 / LMG 6465 / NBRC 14845 / NCIMB 13405 / ORS 571</strain>
    </source>
</reference>
<dbReference type="SUPFAM" id="SSF51735">
    <property type="entry name" value="NAD(P)-binding Rossmann-fold domains"/>
    <property type="match status" value="1"/>
</dbReference>
<comment type="similarity">
    <text evidence="1">Belongs to the short-chain dehydrogenases/reductases (SDR) family.</text>
</comment>
<dbReference type="AlphaFoldDB" id="A8INY7"/>
<dbReference type="EMBL" id="AP009384">
    <property type="protein sequence ID" value="BAF89806.1"/>
    <property type="molecule type" value="Genomic_DNA"/>
</dbReference>
<dbReference type="Pfam" id="PF00106">
    <property type="entry name" value="adh_short"/>
    <property type="match status" value="1"/>
</dbReference>
<dbReference type="Proteomes" id="UP000000270">
    <property type="component" value="Chromosome"/>
</dbReference>
<evidence type="ECO:0000256" key="2">
    <source>
        <dbReference type="ARBA" id="ARBA00023002"/>
    </source>
</evidence>
<dbReference type="Gene3D" id="3.40.50.720">
    <property type="entry name" value="NAD(P)-binding Rossmann-like Domain"/>
    <property type="match status" value="1"/>
</dbReference>
<keyword evidence="4" id="KW-1185">Reference proteome</keyword>
<dbReference type="PANTHER" id="PTHR44196:SF1">
    <property type="entry name" value="DEHYDROGENASE_REDUCTASE SDR FAMILY MEMBER 7B"/>
    <property type="match status" value="1"/>
</dbReference>
<dbReference type="InterPro" id="IPR002347">
    <property type="entry name" value="SDR_fam"/>
</dbReference>
<dbReference type="eggNOG" id="COG0300">
    <property type="taxonomic scope" value="Bacteria"/>
</dbReference>
<dbReference type="InterPro" id="IPR036291">
    <property type="entry name" value="NAD(P)-bd_dom_sf"/>
</dbReference>
<evidence type="ECO:0000313" key="4">
    <source>
        <dbReference type="Proteomes" id="UP000000270"/>
    </source>
</evidence>
<accession>A8INY7</accession>
<name>A8INY7_AZOC5</name>
<evidence type="ECO:0000256" key="1">
    <source>
        <dbReference type="ARBA" id="ARBA00006484"/>
    </source>
</evidence>
<dbReference type="PRINTS" id="PR00081">
    <property type="entry name" value="GDHRDH"/>
</dbReference>
<keyword evidence="2" id="KW-0560">Oxidoreductase</keyword>
<dbReference type="RefSeq" id="WP_012172331.1">
    <property type="nucleotide sequence ID" value="NC_009937.1"/>
</dbReference>
<sequence length="242" mass="25866">MKRPVLILGARSAIGIAIARRFAELGHPIQLAARFAHSLGAEAEYLRNRYGVAVNCVEFDVLEYGDGILSRLPTMPQIVICVVGRLHPPDLGGSNAAAVALTVRTNFEGPACVLSDIARLFVGAGGGIIVGISSVAGERGRSSNYIYGAAKAGFTAFLSGLRASVARSGVRVVTVLPGYVRTPMTAGASLPALLTAEPMEVADAIHRAVIHKKDVVYVRPIWRIIMMMVRLIPESIFKWSKF</sequence>